<dbReference type="EMBL" id="JASKHM010000024">
    <property type="protein sequence ID" value="MEQ4486743.1"/>
    <property type="molecule type" value="Genomic_DNA"/>
</dbReference>
<evidence type="ECO:0000313" key="2">
    <source>
        <dbReference type="EMBL" id="MEQ4486743.1"/>
    </source>
</evidence>
<evidence type="ECO:0000259" key="1">
    <source>
        <dbReference type="Pfam" id="PF13529"/>
    </source>
</evidence>
<protein>
    <submittedName>
        <fullName evidence="2">C39 family peptidase</fullName>
    </submittedName>
</protein>
<dbReference type="InterPro" id="IPR039564">
    <property type="entry name" value="Peptidase_C39-like"/>
</dbReference>
<proteinExistence type="predicted"/>
<dbReference type="RefSeq" id="WP_232189824.1">
    <property type="nucleotide sequence ID" value="NZ_JAIOAP010000023.1"/>
</dbReference>
<reference evidence="2 3" key="1">
    <citation type="journal article" date="2023" name="Genome Announc.">
        <title>Pan-Genome Analyses of the Genus Cohnella and Proposal of the Novel Species Cohnella silvisoli sp. nov., Isolated from Forest Soil.</title>
        <authorList>
            <person name="Wang C."/>
            <person name="Mao L."/>
            <person name="Bao G."/>
            <person name="Zhu H."/>
        </authorList>
    </citation>
    <scope>NUCLEOTIDE SEQUENCE [LARGE SCALE GENOMIC DNA]</scope>
    <source>
        <strain evidence="2 3">NL03-T5-1</strain>
    </source>
</reference>
<sequence length="269" mass="30136">MDKLIYYSQEDPRWKDILYSNRSDPKQTIAASGCGPTCFAMVASSFIGRRVLPPESAQFAISHGYRTDDNGTSWGFFLEAAKAYGLSCMQTGSLEEAKQALSNGALVIASMRFGHFTGAGHYILLVGIHDKWIDVYDPNPDNRKYGIDGLIREGVKDDGKVTADETVFRREAAQYWIFTTINTNEGDQPMTAIEQKAFEALQIKVEEQSSALTVLTLKIKDLETNIPAPKWFIIEFGDKVLEKIKDPTGTLEFWRSLAVSLRVQGYKKK</sequence>
<feature type="domain" description="Peptidase C39-like" evidence="1">
    <location>
        <begin position="6"/>
        <end position="139"/>
    </location>
</feature>
<name>A0ABV1L3W6_9BACL</name>
<organism evidence="2 3">
    <name type="scientific">Cohnella silvisoli</name>
    <dbReference type="NCBI Taxonomy" id="2873699"/>
    <lineage>
        <taxon>Bacteria</taxon>
        <taxon>Bacillati</taxon>
        <taxon>Bacillota</taxon>
        <taxon>Bacilli</taxon>
        <taxon>Bacillales</taxon>
        <taxon>Paenibacillaceae</taxon>
        <taxon>Cohnella</taxon>
    </lineage>
</organism>
<gene>
    <name evidence="2" type="ORF">QJS35_30635</name>
</gene>
<comment type="caution">
    <text evidence="2">The sequence shown here is derived from an EMBL/GenBank/DDBJ whole genome shotgun (WGS) entry which is preliminary data.</text>
</comment>
<accession>A0ABV1L3W6</accession>
<dbReference type="Pfam" id="PF13529">
    <property type="entry name" value="Peptidase_C39_2"/>
    <property type="match status" value="1"/>
</dbReference>
<evidence type="ECO:0000313" key="3">
    <source>
        <dbReference type="Proteomes" id="UP001493487"/>
    </source>
</evidence>
<dbReference type="Proteomes" id="UP001493487">
    <property type="component" value="Unassembled WGS sequence"/>
</dbReference>
<dbReference type="Gene3D" id="3.90.70.10">
    <property type="entry name" value="Cysteine proteinases"/>
    <property type="match status" value="1"/>
</dbReference>
<keyword evidence="3" id="KW-1185">Reference proteome</keyword>